<evidence type="ECO:0000313" key="12">
    <source>
        <dbReference type="EMBL" id="RZF40478.1"/>
    </source>
</evidence>
<feature type="repeat" description="WD" evidence="10">
    <location>
        <begin position="80"/>
        <end position="121"/>
    </location>
</feature>
<dbReference type="PROSITE" id="PS50082">
    <property type="entry name" value="WD_REPEATS_2"/>
    <property type="match status" value="4"/>
</dbReference>
<comment type="similarity">
    <text evidence="3 11">Belongs to the WD repeat LST8 family.</text>
</comment>
<evidence type="ECO:0000256" key="9">
    <source>
        <dbReference type="ARBA" id="ARBA00023228"/>
    </source>
</evidence>
<dbReference type="GO" id="GO:0031929">
    <property type="term" value="P:TOR signaling"/>
    <property type="evidence" value="ECO:0007669"/>
    <property type="project" value="UniProtKB-UniRule"/>
</dbReference>
<dbReference type="InterPro" id="IPR015943">
    <property type="entry name" value="WD40/YVTN_repeat-like_dom_sf"/>
</dbReference>
<name>A0A482X4N9_LAOST</name>
<evidence type="ECO:0000256" key="4">
    <source>
        <dbReference type="ARBA" id="ARBA00018867"/>
    </source>
</evidence>
<keyword evidence="13" id="KW-1185">Reference proteome</keyword>
<evidence type="ECO:0000256" key="5">
    <source>
        <dbReference type="ARBA" id="ARBA00022490"/>
    </source>
</evidence>
<evidence type="ECO:0000256" key="6">
    <source>
        <dbReference type="ARBA" id="ARBA00022574"/>
    </source>
</evidence>
<dbReference type="PANTHER" id="PTHR19842">
    <property type="entry name" value="G BETA-LIKE PROTEIN GBL"/>
    <property type="match status" value="1"/>
</dbReference>
<dbReference type="Pfam" id="PF00400">
    <property type="entry name" value="WD40"/>
    <property type="match status" value="5"/>
</dbReference>
<accession>A0A482X4N9</accession>
<evidence type="ECO:0000256" key="10">
    <source>
        <dbReference type="PROSITE-ProRule" id="PRU00221"/>
    </source>
</evidence>
<evidence type="ECO:0000256" key="3">
    <source>
        <dbReference type="ARBA" id="ARBA00009890"/>
    </source>
</evidence>
<dbReference type="STRING" id="195883.A0A482X4N9"/>
<evidence type="ECO:0000256" key="11">
    <source>
        <dbReference type="RuleBase" id="RU369068"/>
    </source>
</evidence>
<dbReference type="CDD" id="cd00200">
    <property type="entry name" value="WD40"/>
    <property type="match status" value="1"/>
</dbReference>
<organism evidence="12 13">
    <name type="scientific">Laodelphax striatellus</name>
    <name type="common">Small brown planthopper</name>
    <name type="synonym">Delphax striatella</name>
    <dbReference type="NCBI Taxonomy" id="195883"/>
    <lineage>
        <taxon>Eukaryota</taxon>
        <taxon>Metazoa</taxon>
        <taxon>Ecdysozoa</taxon>
        <taxon>Arthropoda</taxon>
        <taxon>Hexapoda</taxon>
        <taxon>Insecta</taxon>
        <taxon>Pterygota</taxon>
        <taxon>Neoptera</taxon>
        <taxon>Paraneoptera</taxon>
        <taxon>Hemiptera</taxon>
        <taxon>Auchenorrhyncha</taxon>
        <taxon>Fulgoroidea</taxon>
        <taxon>Delphacidae</taxon>
        <taxon>Criomorphinae</taxon>
        <taxon>Laodelphax</taxon>
    </lineage>
</organism>
<keyword evidence="7 11" id="KW-0677">Repeat</keyword>
<evidence type="ECO:0000256" key="1">
    <source>
        <dbReference type="ARBA" id="ARBA00004496"/>
    </source>
</evidence>
<feature type="repeat" description="WD" evidence="10">
    <location>
        <begin position="215"/>
        <end position="256"/>
    </location>
</feature>
<dbReference type="PANTHER" id="PTHR19842:SF0">
    <property type="entry name" value="TARGET OF RAPAMYCIN COMPLEX SUBUNIT LST8"/>
    <property type="match status" value="1"/>
</dbReference>
<dbReference type="OrthoDB" id="400at2759"/>
<dbReference type="SMART" id="SM00320">
    <property type="entry name" value="WD40"/>
    <property type="match status" value="6"/>
</dbReference>
<dbReference type="FunFam" id="2.130.10.10:FF:000086">
    <property type="entry name" value="target of rapamycin complex subunit LST8"/>
    <property type="match status" value="1"/>
</dbReference>
<keyword evidence="9" id="KW-0458">Lysosome</keyword>
<dbReference type="Proteomes" id="UP000291343">
    <property type="component" value="Unassembled WGS sequence"/>
</dbReference>
<comment type="subunit">
    <text evidence="11">Part of TORC1 complex. Part of the TORC2 complex.</text>
</comment>
<protein>
    <recommendedName>
        <fullName evidence="4 11">Target of rapamycin complex subunit lst8</fullName>
        <shortName evidence="11">TORC subunit lst8</shortName>
    </recommendedName>
</protein>
<dbReference type="Gene3D" id="2.130.10.10">
    <property type="entry name" value="YVTN repeat-like/Quinoprotein amine dehydrogenase"/>
    <property type="match status" value="1"/>
</dbReference>
<sequence length="324" mass="36104">MVEGIGSNNDQVIFATGGYDYTIKLWQAHSGICQRTMQHADSQVNALEIMPDKQLLAAAGHQHIRMYDLNSNNPTAIINYESILKNITSVGFQEDGKWMYTGGEDCSARIWDLRSRNLQCQRLFQVSAPVNCVCLHPNQAEVIVGDQSGVIHVWDLKTDHNEQLIPEAEASIQSIAVDADGSHMAAVNNKGHCYIWSLTGGVAEEPTKLNPKHKIEAHRRYALRCKFSPDSKFLVTTSADSSARIWRTSDFSLAQVLKLEGQRWVWDVAFSADSQYVFTASSDNFARLWNVEKGTVEREYNGHQRAVTALALCDEVVTSEAIAS</sequence>
<dbReference type="InterPro" id="IPR037588">
    <property type="entry name" value="MLST8"/>
</dbReference>
<dbReference type="AlphaFoldDB" id="A0A482X4N9"/>
<keyword evidence="5 11" id="KW-0963">Cytoplasm</keyword>
<comment type="caution">
    <text evidence="12">The sequence shown here is derived from an EMBL/GenBank/DDBJ whole genome shotgun (WGS) entry which is preliminary data.</text>
</comment>
<dbReference type="InParanoid" id="A0A482X4N9"/>
<dbReference type="InterPro" id="IPR019775">
    <property type="entry name" value="WD40_repeat_CS"/>
</dbReference>
<evidence type="ECO:0000256" key="8">
    <source>
        <dbReference type="ARBA" id="ARBA00023136"/>
    </source>
</evidence>
<dbReference type="GO" id="GO:0005765">
    <property type="term" value="C:lysosomal membrane"/>
    <property type="evidence" value="ECO:0007669"/>
    <property type="project" value="UniProtKB-SubCell"/>
</dbReference>
<comment type="function">
    <text evidence="11">Subunit of TORC1 and TORC2, which regulate cell growth and survival in response to nutrient and hormonal signals.</text>
</comment>
<gene>
    <name evidence="12" type="ORF">LSTR_LSTR000357</name>
</gene>
<evidence type="ECO:0000313" key="13">
    <source>
        <dbReference type="Proteomes" id="UP000291343"/>
    </source>
</evidence>
<dbReference type="GO" id="GO:0031932">
    <property type="term" value="C:TORC2 complex"/>
    <property type="evidence" value="ECO:0007669"/>
    <property type="project" value="UniProtKB-UniRule"/>
</dbReference>
<keyword evidence="6 10" id="KW-0853">WD repeat</keyword>
<feature type="repeat" description="WD" evidence="10">
    <location>
        <begin position="1"/>
        <end position="36"/>
    </location>
</feature>
<dbReference type="FunCoup" id="A0A482X4N9">
    <property type="interactions" value="1013"/>
</dbReference>
<dbReference type="PROSITE" id="PS50294">
    <property type="entry name" value="WD_REPEATS_REGION"/>
    <property type="match status" value="2"/>
</dbReference>
<proteinExistence type="inferred from homology"/>
<dbReference type="InterPro" id="IPR011047">
    <property type="entry name" value="Quinoprotein_ADH-like_sf"/>
</dbReference>
<dbReference type="SMR" id="A0A482X4N9"/>
<keyword evidence="8" id="KW-0472">Membrane</keyword>
<comment type="subcellular location">
    <subcellularLocation>
        <location evidence="1 11">Cytoplasm</location>
    </subcellularLocation>
    <subcellularLocation>
        <location evidence="2">Lysosome membrane</location>
    </subcellularLocation>
</comment>
<dbReference type="PROSITE" id="PS00678">
    <property type="entry name" value="WD_REPEATS_1"/>
    <property type="match status" value="2"/>
</dbReference>
<feature type="repeat" description="WD" evidence="10">
    <location>
        <begin position="265"/>
        <end position="299"/>
    </location>
</feature>
<dbReference type="GO" id="GO:0032956">
    <property type="term" value="P:regulation of actin cytoskeleton organization"/>
    <property type="evidence" value="ECO:0007669"/>
    <property type="project" value="TreeGrafter"/>
</dbReference>
<reference evidence="12 13" key="1">
    <citation type="journal article" date="2017" name="Gigascience">
        <title>Genome sequence of the small brown planthopper, Laodelphax striatellus.</title>
        <authorList>
            <person name="Zhu J."/>
            <person name="Jiang F."/>
            <person name="Wang X."/>
            <person name="Yang P."/>
            <person name="Bao Y."/>
            <person name="Zhao W."/>
            <person name="Wang W."/>
            <person name="Lu H."/>
            <person name="Wang Q."/>
            <person name="Cui N."/>
            <person name="Li J."/>
            <person name="Chen X."/>
            <person name="Luo L."/>
            <person name="Yu J."/>
            <person name="Kang L."/>
            <person name="Cui F."/>
        </authorList>
    </citation>
    <scope>NUCLEOTIDE SEQUENCE [LARGE SCALE GENOMIC DNA]</scope>
    <source>
        <strain evidence="12">Lst14</strain>
    </source>
</reference>
<dbReference type="InterPro" id="IPR001680">
    <property type="entry name" value="WD40_rpt"/>
</dbReference>
<evidence type="ECO:0000256" key="7">
    <source>
        <dbReference type="ARBA" id="ARBA00022737"/>
    </source>
</evidence>
<dbReference type="SUPFAM" id="SSF50998">
    <property type="entry name" value="Quinoprotein alcohol dehydrogenase-like"/>
    <property type="match status" value="1"/>
</dbReference>
<evidence type="ECO:0000256" key="2">
    <source>
        <dbReference type="ARBA" id="ARBA00004656"/>
    </source>
</evidence>
<dbReference type="GO" id="GO:0031931">
    <property type="term" value="C:TORC1 complex"/>
    <property type="evidence" value="ECO:0007669"/>
    <property type="project" value="UniProtKB-UniRule"/>
</dbReference>
<dbReference type="EMBL" id="QKKF02018223">
    <property type="protein sequence ID" value="RZF40478.1"/>
    <property type="molecule type" value="Genomic_DNA"/>
</dbReference>